<keyword evidence="1" id="KW-1133">Transmembrane helix</keyword>
<proteinExistence type="predicted"/>
<evidence type="ECO:0000313" key="3">
    <source>
        <dbReference type="EMBL" id="SUU89658.1"/>
    </source>
</evidence>
<dbReference type="InterPro" id="IPR026841">
    <property type="entry name" value="Aur1/Ipt1"/>
</dbReference>
<dbReference type="GO" id="GO:0016020">
    <property type="term" value="C:membrane"/>
    <property type="evidence" value="ECO:0007669"/>
    <property type="project" value="UniProtKB-SubCell"/>
</dbReference>
<keyword evidence="1" id="KW-0472">Membrane</keyword>
<reference evidence="3 4" key="1">
    <citation type="submission" date="2018-06" db="EMBL/GenBank/DDBJ databases">
        <authorList>
            <consortium name="Pathogen Informatics"/>
            <person name="Doyle S."/>
        </authorList>
    </citation>
    <scope>NUCLEOTIDE SEQUENCE [LARGE SCALE GENOMIC DNA]</scope>
    <source>
        <strain evidence="3 4">NCTC10684</strain>
    </source>
</reference>
<feature type="transmembrane region" description="Helical" evidence="1">
    <location>
        <begin position="12"/>
        <end position="31"/>
    </location>
</feature>
<keyword evidence="1" id="KW-0812">Transmembrane</keyword>
<dbReference type="EMBL" id="UFSM01000001">
    <property type="protein sequence ID" value="SUU89658.1"/>
    <property type="molecule type" value="Genomic_DNA"/>
</dbReference>
<sequence>MLEVNSLQVTGLIGFPSFHTVLGLMALIVVWPYRIVRYFVLVLNVFLAPAILIHGGHNLVDMIAGVVITLAAWCVALAIFDYLEPVKRAASLTERPTGLN</sequence>
<feature type="transmembrane region" description="Helical" evidence="1">
    <location>
        <begin position="38"/>
        <end position="56"/>
    </location>
</feature>
<protein>
    <recommendedName>
        <fullName evidence="2">Inositolphosphotransferase Aur1/Ipt1 domain-containing protein</fullName>
    </recommendedName>
</protein>
<organism evidence="3 4">
    <name type="scientific">Aminobacter aminovorans</name>
    <name type="common">Chelatobacter heintzii</name>
    <dbReference type="NCBI Taxonomy" id="83263"/>
    <lineage>
        <taxon>Bacteria</taxon>
        <taxon>Pseudomonadati</taxon>
        <taxon>Pseudomonadota</taxon>
        <taxon>Alphaproteobacteria</taxon>
        <taxon>Hyphomicrobiales</taxon>
        <taxon>Phyllobacteriaceae</taxon>
        <taxon>Aminobacter</taxon>
    </lineage>
</organism>
<dbReference type="AlphaFoldDB" id="A0A380WLJ3"/>
<gene>
    <name evidence="3" type="ORF">NCTC10684_02899</name>
</gene>
<evidence type="ECO:0000256" key="1">
    <source>
        <dbReference type="SAM" id="Phobius"/>
    </source>
</evidence>
<name>A0A380WLJ3_AMIAI</name>
<evidence type="ECO:0000313" key="4">
    <source>
        <dbReference type="Proteomes" id="UP000254701"/>
    </source>
</evidence>
<accession>A0A380WLJ3</accession>
<feature type="domain" description="Inositolphosphotransferase Aur1/Ipt1" evidence="2">
    <location>
        <begin position="10"/>
        <end position="74"/>
    </location>
</feature>
<dbReference type="Pfam" id="PF14378">
    <property type="entry name" value="PAP2_3"/>
    <property type="match status" value="1"/>
</dbReference>
<feature type="transmembrane region" description="Helical" evidence="1">
    <location>
        <begin position="62"/>
        <end position="83"/>
    </location>
</feature>
<dbReference type="OrthoDB" id="7584858at2"/>
<evidence type="ECO:0000259" key="2">
    <source>
        <dbReference type="Pfam" id="PF14378"/>
    </source>
</evidence>
<dbReference type="Proteomes" id="UP000254701">
    <property type="component" value="Unassembled WGS sequence"/>
</dbReference>